<feature type="active site" evidence="6">
    <location>
        <position position="127"/>
    </location>
</feature>
<dbReference type="PANTHER" id="PTHR22789:SF0">
    <property type="entry name" value="3-OXO-TETRONATE 4-PHOSPHATE DECARBOXYLASE-RELATED"/>
    <property type="match status" value="1"/>
</dbReference>
<comment type="subcellular location">
    <subcellularLocation>
        <location evidence="6">Cytoplasm</location>
    </subcellularLocation>
</comment>
<keyword evidence="5 6" id="KW-0684">Rhamnose metabolism</keyword>
<dbReference type="NCBIfam" id="TIGR02624">
    <property type="entry name" value="rhamnu_1P_ald"/>
    <property type="match status" value="1"/>
</dbReference>
<dbReference type="InterPro" id="IPR013447">
    <property type="entry name" value="Rhamnulose-1-P_Aldolase"/>
</dbReference>
<evidence type="ECO:0000259" key="8">
    <source>
        <dbReference type="SMART" id="SM01007"/>
    </source>
</evidence>
<dbReference type="EC" id="4.1.2.19" evidence="6 7"/>
<dbReference type="EMBL" id="BORW01000017">
    <property type="protein sequence ID" value="GIO68398.1"/>
    <property type="molecule type" value="Genomic_DNA"/>
</dbReference>
<keyword evidence="1 6" id="KW-0963">Cytoplasm</keyword>
<dbReference type="Gene3D" id="3.40.225.10">
    <property type="entry name" value="Class II aldolase/adducin N-terminal domain"/>
    <property type="match status" value="1"/>
</dbReference>
<accession>A0ABQ4LZ32</accession>
<feature type="binding site" evidence="6">
    <location>
        <position position="150"/>
    </location>
    <ligand>
        <name>Zn(2+)</name>
        <dbReference type="ChEBI" id="CHEBI:29105"/>
    </ligand>
</feature>
<dbReference type="Pfam" id="PF00596">
    <property type="entry name" value="Aldolase_II"/>
    <property type="match status" value="1"/>
</dbReference>
<keyword evidence="2 6" id="KW-0479">Metal-binding</keyword>
<comment type="caution">
    <text evidence="9">The sequence shown here is derived from an EMBL/GenBank/DDBJ whole genome shotgun (WGS) entry which is preliminary data.</text>
</comment>
<evidence type="ECO:0000313" key="9">
    <source>
        <dbReference type="EMBL" id="GIO68398.1"/>
    </source>
</evidence>
<dbReference type="NCBIfam" id="NF002963">
    <property type="entry name" value="PRK03634.1"/>
    <property type="match status" value="1"/>
</dbReference>
<evidence type="ECO:0000256" key="5">
    <source>
        <dbReference type="ARBA" id="ARBA00023308"/>
    </source>
</evidence>
<comment type="cofactor">
    <cofactor evidence="6">
        <name>Zn(2+)</name>
        <dbReference type="ChEBI" id="CHEBI:29105"/>
    </cofactor>
    <text evidence="6">Binds 1 zinc ion per subunit.</text>
</comment>
<dbReference type="InterPro" id="IPR001303">
    <property type="entry name" value="Aldolase_II/adducin_N"/>
</dbReference>
<comment type="catalytic activity">
    <reaction evidence="6">
        <text>L-rhamnulose 1-phosphate = (S)-lactaldehyde + dihydroxyacetone phosphate</text>
        <dbReference type="Rhea" id="RHEA:19689"/>
        <dbReference type="ChEBI" id="CHEBI:18041"/>
        <dbReference type="ChEBI" id="CHEBI:57642"/>
        <dbReference type="ChEBI" id="CHEBI:58313"/>
        <dbReference type="EC" id="4.1.2.19"/>
    </reaction>
</comment>
<dbReference type="InterPro" id="IPR036409">
    <property type="entry name" value="Aldolase_II/adducin_N_sf"/>
</dbReference>
<name>A0ABQ4LZ32_9BACL</name>
<sequence>MSTTIIASDRHHVSNTAIPAVREMAEMAYHMWTLGWDERNGGNISRILEEEEVASYLRLGEVGRTIALSFPVPELAGKIFLVTGSGKYFRNIVSDPAGSLGIIRVTADGERAEVLWGFEGNASPTSELAAHFMSHIERLRADPEHRVVMHSHATHVITMTFVHDLDEKKFTKTLWQMCTECIVVFPEGVGVLPWMVPGGADIGRKTADKMKKTKAVVWPHHGIFGSGSTMDEAFGLIETVEKAAQVYMLTAAHGIKQSITDRELSELAAKFGVIPAAGILGA</sequence>
<reference evidence="9 10" key="1">
    <citation type="submission" date="2021-03" db="EMBL/GenBank/DDBJ databases">
        <title>Antimicrobial resistance genes in bacteria isolated from Japanese honey, and their potential for conferring macrolide and lincosamide resistance in the American foulbrood pathogen Paenibacillus larvae.</title>
        <authorList>
            <person name="Okamoto M."/>
            <person name="Kumagai M."/>
            <person name="Kanamori H."/>
            <person name="Takamatsu D."/>
        </authorList>
    </citation>
    <scope>NUCLEOTIDE SEQUENCE [LARGE SCALE GENOMIC DNA]</scope>
    <source>
        <strain evidence="9 10">J21TS3</strain>
    </source>
</reference>
<dbReference type="PANTHER" id="PTHR22789">
    <property type="entry name" value="FUCULOSE PHOSPHATE ALDOLASE"/>
    <property type="match status" value="1"/>
</dbReference>
<dbReference type="InterPro" id="IPR050197">
    <property type="entry name" value="Aldolase_class_II_sugar_metab"/>
</dbReference>
<evidence type="ECO:0000256" key="7">
    <source>
        <dbReference type="NCBIfam" id="TIGR02624"/>
    </source>
</evidence>
<comment type="pathway">
    <text evidence="6">Carbohydrate degradation; L-rhamnose degradation; glycerone phosphate from L-rhamnose: step 3/3.</text>
</comment>
<proteinExistence type="inferred from homology"/>
<evidence type="ECO:0000256" key="1">
    <source>
        <dbReference type="ARBA" id="ARBA00022490"/>
    </source>
</evidence>
<comment type="similarity">
    <text evidence="6">Belongs to the aldolase class II family. RhaD subfamily.</text>
</comment>
<evidence type="ECO:0000256" key="2">
    <source>
        <dbReference type="ARBA" id="ARBA00022723"/>
    </source>
</evidence>
<evidence type="ECO:0000256" key="4">
    <source>
        <dbReference type="ARBA" id="ARBA00023239"/>
    </source>
</evidence>
<dbReference type="SUPFAM" id="SSF53639">
    <property type="entry name" value="AraD/HMP-PK domain-like"/>
    <property type="match status" value="1"/>
</dbReference>
<protein>
    <recommendedName>
        <fullName evidence="6 7">Rhamnulose-1-phosphate aldolase</fullName>
        <ecNumber evidence="6 7">4.1.2.19</ecNumber>
    </recommendedName>
</protein>
<evidence type="ECO:0000313" key="10">
    <source>
        <dbReference type="Proteomes" id="UP000680638"/>
    </source>
</evidence>
<feature type="domain" description="Class II aldolase/adducin N-terminal" evidence="8">
    <location>
        <begin position="22"/>
        <end position="248"/>
    </location>
</feature>
<comment type="function">
    <text evidence="6">Catalyzes the reversible cleavage of L-rhamnulose-1-phosphate to dihydroxyacetone phosphate (DHAP) and L-lactaldehyde.</text>
</comment>
<feature type="binding site" evidence="6">
    <location>
        <position position="152"/>
    </location>
    <ligand>
        <name>Zn(2+)</name>
        <dbReference type="ChEBI" id="CHEBI:29105"/>
    </ligand>
</feature>
<dbReference type="HAMAP" id="MF_00770">
    <property type="entry name" value="RhaD"/>
    <property type="match status" value="1"/>
</dbReference>
<organism evidence="9 10">
    <name type="scientific">Paenibacillus cookii</name>
    <dbReference type="NCBI Taxonomy" id="157839"/>
    <lineage>
        <taxon>Bacteria</taxon>
        <taxon>Bacillati</taxon>
        <taxon>Bacillota</taxon>
        <taxon>Bacilli</taxon>
        <taxon>Bacillales</taxon>
        <taxon>Paenibacillaceae</taxon>
        <taxon>Paenibacillus</taxon>
    </lineage>
</organism>
<evidence type="ECO:0000256" key="6">
    <source>
        <dbReference type="HAMAP-Rule" id="MF_00770"/>
    </source>
</evidence>
<keyword evidence="4 6" id="KW-0456">Lyase</keyword>
<dbReference type="Proteomes" id="UP000680638">
    <property type="component" value="Unassembled WGS sequence"/>
</dbReference>
<evidence type="ECO:0000256" key="3">
    <source>
        <dbReference type="ARBA" id="ARBA00022833"/>
    </source>
</evidence>
<dbReference type="SMART" id="SM01007">
    <property type="entry name" value="Aldolase_II"/>
    <property type="match status" value="1"/>
</dbReference>
<dbReference type="RefSeq" id="WP_212950852.1">
    <property type="nucleotide sequence ID" value="NZ_BORW01000017.1"/>
</dbReference>
<gene>
    <name evidence="6 9" type="primary">rhaD</name>
    <name evidence="9" type="ORF">J21TS3_32190</name>
</gene>
<keyword evidence="10" id="KW-1185">Reference proteome</keyword>
<keyword evidence="3 6" id="KW-0862">Zinc</keyword>
<feature type="binding site" evidence="6">
    <location>
        <position position="221"/>
    </location>
    <ligand>
        <name>Zn(2+)</name>
        <dbReference type="ChEBI" id="CHEBI:29105"/>
    </ligand>
</feature>